<evidence type="ECO:0000256" key="2">
    <source>
        <dbReference type="ARBA" id="ARBA00022603"/>
    </source>
</evidence>
<dbReference type="Pfam" id="PF01035">
    <property type="entry name" value="DNA_binding_1"/>
    <property type="match status" value="1"/>
</dbReference>
<sequence length="136" mass="16347">MGENKIDRIIFVQKNNTYKQTPLQKMFSMVFNKKDLSFFDYDLLNWEKLSDEQRMVYDYLRLLNGIITYKELGEKFGFHQRKIAYLMKKNPFVYVVPCHRVVAKNSIGGYQYSVEFKKELLDFEKNTKRSLQDGFI</sequence>
<dbReference type="InterPro" id="IPR014048">
    <property type="entry name" value="MethylDNA_cys_MeTrfase_DNA-bd"/>
</dbReference>
<dbReference type="Gene3D" id="1.10.10.10">
    <property type="entry name" value="Winged helix-like DNA-binding domain superfamily/Winged helix DNA-binding domain"/>
    <property type="match status" value="1"/>
</dbReference>
<dbReference type="PROSITE" id="PS00374">
    <property type="entry name" value="MGMT"/>
    <property type="match status" value="1"/>
</dbReference>
<gene>
    <name evidence="8" type="ORF">SAMN05660835_01284</name>
</gene>
<evidence type="ECO:0000256" key="1">
    <source>
        <dbReference type="ARBA" id="ARBA00001286"/>
    </source>
</evidence>
<comment type="catalytic activity">
    <reaction evidence="1">
        <text>a 4-O-methyl-thymidine in DNA + L-cysteinyl-[protein] = a thymidine in DNA + S-methyl-L-cysteinyl-[protein]</text>
        <dbReference type="Rhea" id="RHEA:53428"/>
        <dbReference type="Rhea" id="RHEA-COMP:10131"/>
        <dbReference type="Rhea" id="RHEA-COMP:10132"/>
        <dbReference type="Rhea" id="RHEA-COMP:13555"/>
        <dbReference type="Rhea" id="RHEA-COMP:13556"/>
        <dbReference type="ChEBI" id="CHEBI:29950"/>
        <dbReference type="ChEBI" id="CHEBI:82612"/>
        <dbReference type="ChEBI" id="CHEBI:137386"/>
        <dbReference type="ChEBI" id="CHEBI:137387"/>
        <dbReference type="EC" id="2.1.1.63"/>
    </reaction>
</comment>
<dbReference type="InterPro" id="IPR036388">
    <property type="entry name" value="WH-like_DNA-bd_sf"/>
</dbReference>
<dbReference type="NCBIfam" id="TIGR00589">
    <property type="entry name" value="ogt"/>
    <property type="match status" value="1"/>
</dbReference>
<dbReference type="CDD" id="cd06445">
    <property type="entry name" value="ATase"/>
    <property type="match status" value="1"/>
</dbReference>
<dbReference type="GO" id="GO:0032259">
    <property type="term" value="P:methylation"/>
    <property type="evidence" value="ECO:0007669"/>
    <property type="project" value="UniProtKB-KW"/>
</dbReference>
<protein>
    <submittedName>
        <fullName evidence="8">Methylated-DNA-[protein]-cysteine S-methyltransferase</fullName>
    </submittedName>
</protein>
<keyword evidence="4" id="KW-0227">DNA damage</keyword>
<dbReference type="PANTHER" id="PTHR10815">
    <property type="entry name" value="METHYLATED-DNA--PROTEIN-CYSTEINE METHYLTRANSFERASE"/>
    <property type="match status" value="1"/>
</dbReference>
<dbReference type="Proteomes" id="UP000199411">
    <property type="component" value="Unassembled WGS sequence"/>
</dbReference>
<keyword evidence="2 8" id="KW-0489">Methyltransferase</keyword>
<keyword evidence="9" id="KW-1185">Reference proteome</keyword>
<name>A0A1G6NZK2_9BACT</name>
<reference evidence="9" key="1">
    <citation type="submission" date="2016-10" db="EMBL/GenBank/DDBJ databases">
        <authorList>
            <person name="Varghese N."/>
            <person name="Submissions S."/>
        </authorList>
    </citation>
    <scope>NUCLEOTIDE SEQUENCE [LARGE SCALE GENOMIC DNA]</scope>
    <source>
        <strain evidence="9">DSM 8415</strain>
    </source>
</reference>
<evidence type="ECO:0000256" key="6">
    <source>
        <dbReference type="ARBA" id="ARBA00049348"/>
    </source>
</evidence>
<dbReference type="GO" id="GO:0006281">
    <property type="term" value="P:DNA repair"/>
    <property type="evidence" value="ECO:0007669"/>
    <property type="project" value="UniProtKB-KW"/>
</dbReference>
<dbReference type="AlphaFoldDB" id="A0A1G6NZK2"/>
<dbReference type="EMBL" id="FMYU01000008">
    <property type="protein sequence ID" value="SDC73373.1"/>
    <property type="molecule type" value="Genomic_DNA"/>
</dbReference>
<dbReference type="PANTHER" id="PTHR10815:SF13">
    <property type="entry name" value="METHYLATED-DNA--PROTEIN-CYSTEINE METHYLTRANSFERASE"/>
    <property type="match status" value="1"/>
</dbReference>
<dbReference type="SUPFAM" id="SSF46767">
    <property type="entry name" value="Methylated DNA-protein cysteine methyltransferase, C-terminal domain"/>
    <property type="match status" value="1"/>
</dbReference>
<evidence type="ECO:0000256" key="4">
    <source>
        <dbReference type="ARBA" id="ARBA00022763"/>
    </source>
</evidence>
<evidence type="ECO:0000313" key="9">
    <source>
        <dbReference type="Proteomes" id="UP000199411"/>
    </source>
</evidence>
<proteinExistence type="predicted"/>
<organism evidence="8 9">
    <name type="scientific">Desulfurella multipotens</name>
    <dbReference type="NCBI Taxonomy" id="79269"/>
    <lineage>
        <taxon>Bacteria</taxon>
        <taxon>Pseudomonadati</taxon>
        <taxon>Campylobacterota</taxon>
        <taxon>Desulfurellia</taxon>
        <taxon>Desulfurellales</taxon>
        <taxon>Desulfurellaceae</taxon>
        <taxon>Desulfurella</taxon>
    </lineage>
</organism>
<accession>A0A1G6NZK2</accession>
<dbReference type="InterPro" id="IPR036217">
    <property type="entry name" value="MethylDNA_cys_MeTrfase_DNAb"/>
</dbReference>
<dbReference type="RefSeq" id="WP_143338713.1">
    <property type="nucleotide sequence ID" value="NZ_FMYU01000008.1"/>
</dbReference>
<dbReference type="GO" id="GO:0003908">
    <property type="term" value="F:methylated-DNA-[protein]-cysteine S-methyltransferase activity"/>
    <property type="evidence" value="ECO:0007669"/>
    <property type="project" value="UniProtKB-EC"/>
</dbReference>
<evidence type="ECO:0000256" key="5">
    <source>
        <dbReference type="ARBA" id="ARBA00023204"/>
    </source>
</evidence>
<keyword evidence="3 8" id="KW-0808">Transferase</keyword>
<evidence type="ECO:0000256" key="3">
    <source>
        <dbReference type="ARBA" id="ARBA00022679"/>
    </source>
</evidence>
<comment type="catalytic activity">
    <reaction evidence="6">
        <text>a 6-O-methyl-2'-deoxyguanosine in DNA + L-cysteinyl-[protein] = S-methyl-L-cysteinyl-[protein] + a 2'-deoxyguanosine in DNA</text>
        <dbReference type="Rhea" id="RHEA:24000"/>
        <dbReference type="Rhea" id="RHEA-COMP:10131"/>
        <dbReference type="Rhea" id="RHEA-COMP:10132"/>
        <dbReference type="Rhea" id="RHEA-COMP:11367"/>
        <dbReference type="Rhea" id="RHEA-COMP:11368"/>
        <dbReference type="ChEBI" id="CHEBI:29950"/>
        <dbReference type="ChEBI" id="CHEBI:82612"/>
        <dbReference type="ChEBI" id="CHEBI:85445"/>
        <dbReference type="ChEBI" id="CHEBI:85448"/>
        <dbReference type="EC" id="2.1.1.63"/>
    </reaction>
</comment>
<evidence type="ECO:0000259" key="7">
    <source>
        <dbReference type="Pfam" id="PF01035"/>
    </source>
</evidence>
<evidence type="ECO:0000313" key="8">
    <source>
        <dbReference type="EMBL" id="SDC73373.1"/>
    </source>
</evidence>
<feature type="domain" description="Methylated-DNA-[protein]-cysteine S-methyltransferase DNA binding" evidence="7">
    <location>
        <begin position="66"/>
        <end position="125"/>
    </location>
</feature>
<dbReference type="OrthoDB" id="9802228at2"/>
<keyword evidence="5" id="KW-0234">DNA repair</keyword>
<dbReference type="InterPro" id="IPR001497">
    <property type="entry name" value="MethylDNA_cys_MeTrfase_AS"/>
</dbReference>